<dbReference type="EMBL" id="VOIH02000008">
    <property type="protein sequence ID" value="KAF3439235.1"/>
    <property type="molecule type" value="Genomic_DNA"/>
</dbReference>
<organism evidence="1 2">
    <name type="scientific">Rhamnella rubrinervis</name>
    <dbReference type="NCBI Taxonomy" id="2594499"/>
    <lineage>
        <taxon>Eukaryota</taxon>
        <taxon>Viridiplantae</taxon>
        <taxon>Streptophyta</taxon>
        <taxon>Embryophyta</taxon>
        <taxon>Tracheophyta</taxon>
        <taxon>Spermatophyta</taxon>
        <taxon>Magnoliopsida</taxon>
        <taxon>eudicotyledons</taxon>
        <taxon>Gunneridae</taxon>
        <taxon>Pentapetalae</taxon>
        <taxon>rosids</taxon>
        <taxon>fabids</taxon>
        <taxon>Rosales</taxon>
        <taxon>Rhamnaceae</taxon>
        <taxon>rhamnoid group</taxon>
        <taxon>Rhamneae</taxon>
        <taxon>Rhamnella</taxon>
    </lineage>
</organism>
<sequence length="249" mass="27451">MVYPAVGDTNTTSGITVVDCHKQVRSWRLLRSLTELLIPSCKNCTFIEEQDPETTSQTSRYYNNPQPSVFRTSNNNIITGTIFGYRRGKVSFCIQTNSKSTSNPILLLELAIPTTVLAREMRGGFVRIALECATPGYPSSGSGNCYSLLSMPVWAMYCNGRKVGYAMKLRPSKPDLDALRLMSSVVAGAGIITGKELNRVDDDDDQLIYLRGNFERVYGSAGHSQSFHLIDPEGCMGQELSISFIVHGD</sequence>
<dbReference type="PANTHER" id="PTHR31276">
    <property type="match status" value="1"/>
</dbReference>
<name>A0A8K0DXN7_9ROSA</name>
<gene>
    <name evidence="1" type="ORF">FNV43_RR17510</name>
</gene>
<dbReference type="InterPro" id="IPR006460">
    <property type="entry name" value="MIZ1-like_pln"/>
</dbReference>
<evidence type="ECO:0000313" key="1">
    <source>
        <dbReference type="EMBL" id="KAF3439235.1"/>
    </source>
</evidence>
<proteinExistence type="predicted"/>
<dbReference type="OrthoDB" id="1897868at2759"/>
<keyword evidence="2" id="KW-1185">Reference proteome</keyword>
<dbReference type="GO" id="GO:0010274">
    <property type="term" value="P:hydrotropism"/>
    <property type="evidence" value="ECO:0007669"/>
    <property type="project" value="InterPro"/>
</dbReference>
<dbReference type="NCBIfam" id="TIGR01570">
    <property type="entry name" value="A_thal_3588"/>
    <property type="match status" value="1"/>
</dbReference>
<dbReference type="PANTHER" id="PTHR31276:SF10">
    <property type="entry name" value="PROTEIN MIZU-KUSSEI 1-LIKE"/>
    <property type="match status" value="1"/>
</dbReference>
<evidence type="ECO:0008006" key="3">
    <source>
        <dbReference type="Google" id="ProtNLM"/>
    </source>
</evidence>
<dbReference type="AlphaFoldDB" id="A0A8K0DXN7"/>
<protein>
    <recommendedName>
        <fullName evidence="3">Protein MIZU-KUSSEI 1-like</fullName>
    </recommendedName>
</protein>
<accession>A0A8K0DXN7</accession>
<comment type="caution">
    <text evidence="1">The sequence shown here is derived from an EMBL/GenBank/DDBJ whole genome shotgun (WGS) entry which is preliminary data.</text>
</comment>
<dbReference type="Pfam" id="PF04759">
    <property type="entry name" value="DUF617"/>
    <property type="match status" value="1"/>
</dbReference>
<evidence type="ECO:0000313" key="2">
    <source>
        <dbReference type="Proteomes" id="UP000796880"/>
    </source>
</evidence>
<reference evidence="1" key="1">
    <citation type="submission" date="2020-03" db="EMBL/GenBank/DDBJ databases">
        <title>A high-quality chromosome-level genome assembly of a woody plant with both climbing and erect habits, Rhamnella rubrinervis.</title>
        <authorList>
            <person name="Lu Z."/>
            <person name="Yang Y."/>
            <person name="Zhu X."/>
            <person name="Sun Y."/>
        </authorList>
    </citation>
    <scope>NUCLEOTIDE SEQUENCE</scope>
    <source>
        <strain evidence="1">BYM</strain>
        <tissue evidence="1">Leaf</tissue>
    </source>
</reference>
<dbReference type="Proteomes" id="UP000796880">
    <property type="component" value="Unassembled WGS sequence"/>
</dbReference>